<reference evidence="1 2" key="1">
    <citation type="submission" date="2016-03" db="EMBL/GenBank/DDBJ databases">
        <title>EvidentialGene: Evidence-directed Construction of Genes on Genomes.</title>
        <authorList>
            <person name="Gilbert D.G."/>
            <person name="Choi J.-H."/>
            <person name="Mockaitis K."/>
            <person name="Colbourne J."/>
            <person name="Pfrender M."/>
        </authorList>
    </citation>
    <scope>NUCLEOTIDE SEQUENCE [LARGE SCALE GENOMIC DNA]</scope>
    <source>
        <strain evidence="1 2">Xinb3</strain>
        <tissue evidence="1">Complete organism</tissue>
    </source>
</reference>
<dbReference type="Proteomes" id="UP000076858">
    <property type="component" value="Unassembled WGS sequence"/>
</dbReference>
<proteinExistence type="predicted"/>
<dbReference type="EMBL" id="LRGB01000446">
    <property type="protein sequence ID" value="KZS19116.1"/>
    <property type="molecule type" value="Genomic_DNA"/>
</dbReference>
<evidence type="ECO:0000313" key="2">
    <source>
        <dbReference type="Proteomes" id="UP000076858"/>
    </source>
</evidence>
<keyword evidence="2" id="KW-1185">Reference proteome</keyword>
<protein>
    <submittedName>
        <fullName evidence="1">Uncharacterized protein</fullName>
    </submittedName>
</protein>
<name>A0A162PSN9_9CRUS</name>
<accession>A0A162PSN9</accession>
<dbReference type="AlphaFoldDB" id="A0A162PSN9"/>
<comment type="caution">
    <text evidence="1">The sequence shown here is derived from an EMBL/GenBank/DDBJ whole genome shotgun (WGS) entry which is preliminary data.</text>
</comment>
<organism evidence="1 2">
    <name type="scientific">Daphnia magna</name>
    <dbReference type="NCBI Taxonomy" id="35525"/>
    <lineage>
        <taxon>Eukaryota</taxon>
        <taxon>Metazoa</taxon>
        <taxon>Ecdysozoa</taxon>
        <taxon>Arthropoda</taxon>
        <taxon>Crustacea</taxon>
        <taxon>Branchiopoda</taxon>
        <taxon>Diplostraca</taxon>
        <taxon>Cladocera</taxon>
        <taxon>Anomopoda</taxon>
        <taxon>Daphniidae</taxon>
        <taxon>Daphnia</taxon>
    </lineage>
</organism>
<sequence length="59" mass="6696">METVIELTWPYPCRQLPRSTSITLNFIIPNTELVKQNIVALAMQIFWSLSTSVSIKKSG</sequence>
<gene>
    <name evidence="1" type="ORF">APZ42_014647</name>
</gene>
<evidence type="ECO:0000313" key="1">
    <source>
        <dbReference type="EMBL" id="KZS19116.1"/>
    </source>
</evidence>